<evidence type="ECO:0008006" key="2">
    <source>
        <dbReference type="Google" id="ProtNLM"/>
    </source>
</evidence>
<sequence length="466" mass="52065">MAKSVTKSLKSLQKLQGLGYIPGGDYVINERFKNNLRGEGISPKGHLHFGSFGVDTNPFDFRVYERTYGYRTGGLGSYQTPQLLLNSMKEQALPGDRYDLGHDFWNIKCWSDLSHPDFYARSPLDPSGRYASGPLVLQGQQAAYSPSEIPLFLDPGILDVNLYGNRAISKIAPTVPKANVAQTLAEIKREGIQLPWENFSGWLKSRTSTARAIGGEYLNVAFGWVPLISDLQKVIKSALSATDIIKQYYKDEGQIVRRRLAFPTIHETTETVIGEGRVNVSPQSSNIAYGWEDMYMDGDAAGTLYQTNFRSEKIWFSGAFQYSFSTDDSLLGKLKEYEFLANQLLGSRITPAVLWELAPWSWLVDWIAEIQNAVTTASLLQSDNLVMRYGYLMRTTVLKRTYTVKGIDFWSYPNNTTFSASINMIKKERVKGTPFGFGVDLSSLSGQQWAILGALSLTRAPNILGP</sequence>
<protein>
    <recommendedName>
        <fullName evidence="2">Maturation</fullName>
    </recommendedName>
</protein>
<gene>
    <name evidence="1" type="ORF">H2RhizoLitter491228_000003</name>
</gene>
<name>A0A514D1F3_9VIRU</name>
<accession>A0A514D1F3</accession>
<organism evidence="1">
    <name type="scientific">Leviviridae sp</name>
    <dbReference type="NCBI Taxonomy" id="2027243"/>
    <lineage>
        <taxon>Viruses</taxon>
        <taxon>Riboviria</taxon>
        <taxon>Orthornavirae</taxon>
        <taxon>Lenarviricota</taxon>
        <taxon>Leviviricetes</taxon>
        <taxon>Norzivirales</taxon>
        <taxon>Fiersviridae</taxon>
    </lineage>
</organism>
<reference evidence="1" key="1">
    <citation type="submission" date="2019-05" db="EMBL/GenBank/DDBJ databases">
        <title>Metatranscriptomic reconstruction reveals RNA viruses with the potential to shape carbon cycling in soil.</title>
        <authorList>
            <person name="Starr E.P."/>
            <person name="Nuccio E."/>
            <person name="Pett-Ridge J."/>
            <person name="Banfield J.F."/>
            <person name="Firestone M.K."/>
        </authorList>
    </citation>
    <scope>NUCLEOTIDE SEQUENCE</scope>
    <source>
        <strain evidence="1">H2_Rhizo_Litter_49_scaffold_1228</strain>
    </source>
</reference>
<proteinExistence type="predicted"/>
<dbReference type="EMBL" id="MN033365">
    <property type="protein sequence ID" value="QDH87432.1"/>
    <property type="molecule type" value="Genomic_RNA"/>
</dbReference>
<evidence type="ECO:0000313" key="1">
    <source>
        <dbReference type="EMBL" id="QDH87432.1"/>
    </source>
</evidence>